<dbReference type="InterPro" id="IPR005372">
    <property type="entry name" value="UPF0182"/>
</dbReference>
<keyword evidence="3 5" id="KW-1133">Transmembrane helix</keyword>
<dbReference type="Pfam" id="PF03699">
    <property type="entry name" value="UPF0182"/>
    <property type="match status" value="1"/>
</dbReference>
<name>A0ABP4XC17_9ACTN</name>
<proteinExistence type="inferred from homology"/>
<accession>A0ABP4XC17</accession>
<evidence type="ECO:0000256" key="1">
    <source>
        <dbReference type="ARBA" id="ARBA00022475"/>
    </source>
</evidence>
<reference evidence="8" key="1">
    <citation type="journal article" date="2019" name="Int. J. Syst. Evol. Microbiol.">
        <title>The Global Catalogue of Microorganisms (GCM) 10K type strain sequencing project: providing services to taxonomists for standard genome sequencing and annotation.</title>
        <authorList>
            <consortium name="The Broad Institute Genomics Platform"/>
            <consortium name="The Broad Institute Genome Sequencing Center for Infectious Disease"/>
            <person name="Wu L."/>
            <person name="Ma J."/>
        </authorList>
    </citation>
    <scope>NUCLEOTIDE SEQUENCE [LARGE SCALE GENOMIC DNA]</scope>
    <source>
        <strain evidence="8">JCM 13249</strain>
    </source>
</reference>
<organism evidence="7 8">
    <name type="scientific">Luedemannella helvata</name>
    <dbReference type="NCBI Taxonomy" id="349315"/>
    <lineage>
        <taxon>Bacteria</taxon>
        <taxon>Bacillati</taxon>
        <taxon>Actinomycetota</taxon>
        <taxon>Actinomycetes</taxon>
        <taxon>Micromonosporales</taxon>
        <taxon>Micromonosporaceae</taxon>
        <taxon>Luedemannella</taxon>
    </lineage>
</organism>
<keyword evidence="2 5" id="KW-0812">Transmembrane</keyword>
<gene>
    <name evidence="7" type="ORF">GCM10009681_52140</name>
</gene>
<evidence type="ECO:0000313" key="7">
    <source>
        <dbReference type="EMBL" id="GAA1774170.1"/>
    </source>
</evidence>
<evidence type="ECO:0000256" key="2">
    <source>
        <dbReference type="ARBA" id="ARBA00022692"/>
    </source>
</evidence>
<feature type="transmembrane region" description="Helical" evidence="5">
    <location>
        <begin position="242"/>
        <end position="258"/>
    </location>
</feature>
<dbReference type="EMBL" id="BAAALS010000037">
    <property type="protein sequence ID" value="GAA1774170.1"/>
    <property type="molecule type" value="Genomic_DNA"/>
</dbReference>
<feature type="region of interest" description="Disordered" evidence="6">
    <location>
        <begin position="784"/>
        <end position="803"/>
    </location>
</feature>
<feature type="transmembrane region" description="Helical" evidence="5">
    <location>
        <begin position="92"/>
        <end position="111"/>
    </location>
</feature>
<feature type="transmembrane region" description="Helical" evidence="5">
    <location>
        <begin position="193"/>
        <end position="210"/>
    </location>
</feature>
<feature type="compositionally biased region" description="Low complexity" evidence="6">
    <location>
        <begin position="880"/>
        <end position="896"/>
    </location>
</feature>
<comment type="subcellular location">
    <subcellularLocation>
        <location evidence="5">Cell membrane</location>
        <topology evidence="5">Multi-pass membrane protein</topology>
    </subcellularLocation>
</comment>
<feature type="transmembrane region" description="Helical" evidence="5">
    <location>
        <begin position="43"/>
        <end position="65"/>
    </location>
</feature>
<dbReference type="HAMAP" id="MF_01600">
    <property type="entry name" value="UPF0182"/>
    <property type="match status" value="1"/>
</dbReference>
<feature type="transmembrane region" description="Helical" evidence="5">
    <location>
        <begin position="265"/>
        <end position="286"/>
    </location>
</feature>
<comment type="caution">
    <text evidence="7">The sequence shown here is derived from an EMBL/GenBank/DDBJ whole genome shotgun (WGS) entry which is preliminary data.</text>
</comment>
<feature type="compositionally biased region" description="Pro residues" evidence="6">
    <location>
        <begin position="897"/>
        <end position="915"/>
    </location>
</feature>
<comment type="similarity">
    <text evidence="5">Belongs to the UPF0182 family.</text>
</comment>
<evidence type="ECO:0000313" key="8">
    <source>
        <dbReference type="Proteomes" id="UP001500655"/>
    </source>
</evidence>
<evidence type="ECO:0000256" key="4">
    <source>
        <dbReference type="ARBA" id="ARBA00023136"/>
    </source>
</evidence>
<dbReference type="Proteomes" id="UP001500655">
    <property type="component" value="Unassembled WGS sequence"/>
</dbReference>
<evidence type="ECO:0000256" key="6">
    <source>
        <dbReference type="SAM" id="MobiDB-lite"/>
    </source>
</evidence>
<dbReference type="PANTHER" id="PTHR39344">
    <property type="entry name" value="UPF0182 PROTEIN SLL1060"/>
    <property type="match status" value="1"/>
</dbReference>
<feature type="compositionally biased region" description="Polar residues" evidence="6">
    <location>
        <begin position="791"/>
        <end position="803"/>
    </location>
</feature>
<dbReference type="NCBIfam" id="NF000825">
    <property type="entry name" value="PRK00068.1"/>
    <property type="match status" value="1"/>
</dbReference>
<dbReference type="PANTHER" id="PTHR39344:SF1">
    <property type="entry name" value="UPF0182 PROTEIN SLL1060"/>
    <property type="match status" value="1"/>
</dbReference>
<feature type="region of interest" description="Disordered" evidence="6">
    <location>
        <begin position="880"/>
        <end position="925"/>
    </location>
</feature>
<evidence type="ECO:0000256" key="3">
    <source>
        <dbReference type="ARBA" id="ARBA00022989"/>
    </source>
</evidence>
<feature type="transmembrane region" description="Helical" evidence="5">
    <location>
        <begin position="150"/>
        <end position="173"/>
    </location>
</feature>
<comment type="caution">
    <text evidence="5">Lacks conserved residue(s) required for the propagation of feature annotation.</text>
</comment>
<evidence type="ECO:0000256" key="5">
    <source>
        <dbReference type="HAMAP-Rule" id="MF_01600"/>
    </source>
</evidence>
<protein>
    <recommendedName>
        <fullName evidence="5">UPF0182 protein GCM10009681_52140</fullName>
    </recommendedName>
</protein>
<sequence>MVLAVVLIVFMFADRIVNLWTDWLWFGEVGFTSVFAGMLRTRLLLFLIFGVVMAGIVFGNLYLAYRTRPLLRANSLEQHALDRYRVLLTPRIKLWLGLIAGLVGLFAGLAAQGRWQQWLLFANGGKFGVLDPEFKVDVGFYVFDYPFWRYLLDFGFAATTLAIIGSLAMHYLYGGVRLQGVGDRMTTAARIHLTTLIAVFVLLKAAAYVLDRRALLLDFNEGTDLLGAGYTDINALLPAKEILGYISVLVAVAVIVFSNIRGRNLVWAGASLALLGIAAVAVGGAYPAAVQQFTVKPNIRDKEAPYIKRTIDGTLAAYGLDKVQTKGYAANTLTPPASLTTDNTVVPNIRLLDPAVVSDAFTQAQQIRNIYDFNEQLDIDRYTINGKTQDYVVGVREINYTKLTGQQTNWQNKHTVFTHGYGFVAAPANKTVCNGLPYFVSGGFLGEQAASGENGTPSGCASSTELISAQQPRIYYGELATDYVVVGRPDGSTTDTEFDRPAGESEQHYTYQGAGGVDVGSFGRRLLYALHYREGNFILSDAFNDNSKLLYIRDPRERVKKVAPFLTLDGDPYPAVIGGKIVWILDGYTTSSTYPYSDRTDLAESTTDALTGAGGVAAQAKENINYIRNSVKATVDAYDGTVTLYNFDEADPVLKAWNKAFGGKLVKPKAEIPAELAAHFRYPEDLFKVQRDLLSRFHVMDPKEFNSGADFWQVPDDPARHGTATTTGKQPPYYLLTQFPGETEVTFQLTAALTPKDRQNLAALMTGRYVNGEPKLELLELPRENRIPGPGQSQQNMANDPDTRQSLNLLQGTGGQSQLVYGNLLSLPYGGGMLYVQPVYLKSNVSNPFPLLKKVLVSYGDKLGYADTLDQAIAQLVKGTSTAPPTQPTNPTNPTTPTTPPSTPTTTPPSTPAAPPAGDLAEATAKVQAAIDKLRAAQTSGNFEEYGKALAELDAAIKEFEAAQKAANPGG</sequence>
<keyword evidence="1 5" id="KW-1003">Cell membrane</keyword>
<keyword evidence="8" id="KW-1185">Reference proteome</keyword>
<keyword evidence="4 5" id="KW-0472">Membrane</keyword>